<name>A0ABW0UT57_9ACTN</name>
<protein>
    <submittedName>
        <fullName evidence="2">Uncharacterized protein</fullName>
    </submittedName>
</protein>
<proteinExistence type="predicted"/>
<organism evidence="2 3">
    <name type="scientific">Streptomyces bullii</name>
    <dbReference type="NCBI Taxonomy" id="349910"/>
    <lineage>
        <taxon>Bacteria</taxon>
        <taxon>Bacillati</taxon>
        <taxon>Actinomycetota</taxon>
        <taxon>Actinomycetes</taxon>
        <taxon>Kitasatosporales</taxon>
        <taxon>Streptomycetaceae</taxon>
        <taxon>Streptomyces</taxon>
    </lineage>
</organism>
<gene>
    <name evidence="2" type="ORF">ACFPZJ_17820</name>
</gene>
<feature type="compositionally biased region" description="Gly residues" evidence="1">
    <location>
        <begin position="61"/>
        <end position="73"/>
    </location>
</feature>
<evidence type="ECO:0000313" key="3">
    <source>
        <dbReference type="Proteomes" id="UP001596154"/>
    </source>
</evidence>
<evidence type="ECO:0000256" key="1">
    <source>
        <dbReference type="SAM" id="MobiDB-lite"/>
    </source>
</evidence>
<feature type="region of interest" description="Disordered" evidence="1">
    <location>
        <begin position="61"/>
        <end position="111"/>
    </location>
</feature>
<dbReference type="RefSeq" id="WP_381022253.1">
    <property type="nucleotide sequence ID" value="NZ_JBHSNY010000006.1"/>
</dbReference>
<accession>A0ABW0UT57</accession>
<dbReference type="Proteomes" id="UP001596154">
    <property type="component" value="Unassembled WGS sequence"/>
</dbReference>
<keyword evidence="3" id="KW-1185">Reference proteome</keyword>
<sequence>MIADGGFTIAGVGYRRHGQQRDEHQVHVFDALGRCTRAFRVGETVDHLVADEAGALWGGHRTGAALDGGGGPGDAPVEPTGPAPLEQHRGTAVGVRPGAGRTGSPPAHVRS</sequence>
<comment type="caution">
    <text evidence="2">The sequence shown here is derived from an EMBL/GenBank/DDBJ whole genome shotgun (WGS) entry which is preliminary data.</text>
</comment>
<evidence type="ECO:0000313" key="2">
    <source>
        <dbReference type="EMBL" id="MFC5635619.1"/>
    </source>
</evidence>
<dbReference type="EMBL" id="JBHSNY010000006">
    <property type="protein sequence ID" value="MFC5635619.1"/>
    <property type="molecule type" value="Genomic_DNA"/>
</dbReference>
<reference evidence="3" key="1">
    <citation type="journal article" date="2019" name="Int. J. Syst. Evol. Microbiol.">
        <title>The Global Catalogue of Microorganisms (GCM) 10K type strain sequencing project: providing services to taxonomists for standard genome sequencing and annotation.</title>
        <authorList>
            <consortium name="The Broad Institute Genomics Platform"/>
            <consortium name="The Broad Institute Genome Sequencing Center for Infectious Disease"/>
            <person name="Wu L."/>
            <person name="Ma J."/>
        </authorList>
    </citation>
    <scope>NUCLEOTIDE SEQUENCE [LARGE SCALE GENOMIC DNA]</scope>
    <source>
        <strain evidence="3">CGMCC 4.7248</strain>
    </source>
</reference>